<dbReference type="EMBL" id="CP012670">
    <property type="protein sequence ID" value="AUX26035.1"/>
    <property type="molecule type" value="Genomic_DNA"/>
</dbReference>
<organism evidence="4 5">
    <name type="scientific">Sorangium cellulosum</name>
    <name type="common">Polyangium cellulosum</name>
    <dbReference type="NCBI Taxonomy" id="56"/>
    <lineage>
        <taxon>Bacteria</taxon>
        <taxon>Pseudomonadati</taxon>
        <taxon>Myxococcota</taxon>
        <taxon>Polyangia</taxon>
        <taxon>Polyangiales</taxon>
        <taxon>Polyangiaceae</taxon>
        <taxon>Sorangium</taxon>
    </lineage>
</organism>
<dbReference type="AlphaFoldDB" id="A0A4P2Q8Z6"/>
<feature type="compositionally biased region" description="Polar residues" evidence="1">
    <location>
        <begin position="305"/>
        <end position="315"/>
    </location>
</feature>
<reference evidence="4 5" key="1">
    <citation type="submission" date="2015-09" db="EMBL/GenBank/DDBJ databases">
        <title>Sorangium comparison.</title>
        <authorList>
            <person name="Zaburannyi N."/>
            <person name="Bunk B."/>
            <person name="Overmann J."/>
            <person name="Mueller R."/>
        </authorList>
    </citation>
    <scope>NUCLEOTIDE SEQUENCE [LARGE SCALE GENOMIC DNA]</scope>
    <source>
        <strain evidence="4 5">So ceGT47</strain>
    </source>
</reference>
<protein>
    <recommendedName>
        <fullName evidence="3">Double-stranded DNA deaminase toxin A prePAAR motif domain-containing protein</fullName>
    </recommendedName>
</protein>
<dbReference type="RefSeq" id="WP_129353367.1">
    <property type="nucleotide sequence ID" value="NZ_CP012670.1"/>
</dbReference>
<proteinExistence type="predicted"/>
<dbReference type="CDD" id="cd14742">
    <property type="entry name" value="PAAR_RHS"/>
    <property type="match status" value="1"/>
</dbReference>
<evidence type="ECO:0000256" key="1">
    <source>
        <dbReference type="SAM" id="MobiDB-lite"/>
    </source>
</evidence>
<keyword evidence="2" id="KW-1133">Transmembrane helix</keyword>
<keyword evidence="2" id="KW-0812">Transmembrane</keyword>
<accession>A0A4P2Q8Z6</accession>
<gene>
    <name evidence="4" type="ORF">SOCEGT47_065880</name>
</gene>
<sequence>MAEAARIDDPIQHTSAMAGLLVGALAGAVLGALVVGTGGGALVLAATIAGGVAAGGGAGQVLGSLSIAGGSVTGAIASGSPDVLINGVRAARSSDGDGDHAGCEGMPPVGWPPHGVKRLAQGSGSVFINGQPAARAGDRVECGATIQRGSANVNIGAATVTTVAVEGEIPGEVNCALLAAGVGSAVVLAGPVIAVLGLGASYAGGHGGHWLGGRLDGEGSDAQKLMGLAGALVGGALGARGGVRPAAWLGNRVGGAAGNFVRAGARGFGPAERLAQRRAAAIRKMSIRQQKKRRATAAAIDRTTGKSWVETSGDTVDSPRPSPAKVHPELRAQYPPGARSGEKWIVENCAEFKALNRALHDGAKLENLDVSTVKTETGQAMPRCDNCAHTAEGSRVSTDRGQPGAPGAILGGSSAGNEQHRGD</sequence>
<dbReference type="Proteomes" id="UP000295781">
    <property type="component" value="Chromosome"/>
</dbReference>
<evidence type="ECO:0000259" key="3">
    <source>
        <dbReference type="Pfam" id="PF25799"/>
    </source>
</evidence>
<dbReference type="Pfam" id="PF05488">
    <property type="entry name" value="PAAR_motif"/>
    <property type="match status" value="1"/>
</dbReference>
<feature type="transmembrane region" description="Helical" evidence="2">
    <location>
        <begin position="16"/>
        <end position="35"/>
    </location>
</feature>
<keyword evidence="2" id="KW-0472">Membrane</keyword>
<evidence type="ECO:0000256" key="2">
    <source>
        <dbReference type="SAM" id="Phobius"/>
    </source>
</evidence>
<evidence type="ECO:0000313" key="4">
    <source>
        <dbReference type="EMBL" id="AUX26035.1"/>
    </source>
</evidence>
<name>A0A4P2Q8Z6_SORCE</name>
<feature type="region of interest" description="Disordered" evidence="1">
    <location>
        <begin position="294"/>
        <end position="328"/>
    </location>
</feature>
<feature type="region of interest" description="Disordered" evidence="1">
    <location>
        <begin position="384"/>
        <end position="423"/>
    </location>
</feature>
<dbReference type="InterPro" id="IPR057925">
    <property type="entry name" value="prePAAR_DddA"/>
</dbReference>
<feature type="domain" description="Double-stranded DNA deaminase toxin A prePAAR motif" evidence="3">
    <location>
        <begin position="1"/>
        <end position="52"/>
    </location>
</feature>
<dbReference type="InterPro" id="IPR008727">
    <property type="entry name" value="PAAR_motif"/>
</dbReference>
<dbReference type="Gene3D" id="2.60.200.60">
    <property type="match status" value="1"/>
</dbReference>
<evidence type="ECO:0000313" key="5">
    <source>
        <dbReference type="Proteomes" id="UP000295781"/>
    </source>
</evidence>
<dbReference type="Pfam" id="PF25799">
    <property type="entry name" value="prePAAR_I"/>
    <property type="match status" value="1"/>
</dbReference>
<dbReference type="OrthoDB" id="5471451at2"/>